<evidence type="ECO:0008006" key="4">
    <source>
        <dbReference type="Google" id="ProtNLM"/>
    </source>
</evidence>
<dbReference type="PANTHER" id="PTHR31762:SF4">
    <property type="entry name" value="COILED-COIL DOMAIN-CONTAINING PROTEIN SCD2"/>
    <property type="match status" value="1"/>
</dbReference>
<proteinExistence type="predicted"/>
<keyword evidence="1" id="KW-0175">Coiled coil</keyword>
<dbReference type="GO" id="GO:0000911">
    <property type="term" value="P:cytokinesis by cell plate formation"/>
    <property type="evidence" value="ECO:0007669"/>
    <property type="project" value="InterPro"/>
</dbReference>
<dbReference type="InterPro" id="IPR040321">
    <property type="entry name" value="SCD2-like"/>
</dbReference>
<dbReference type="Proteomes" id="UP001168098">
    <property type="component" value="Unassembled WGS sequence"/>
</dbReference>
<gene>
    <name evidence="2" type="ORF">PVL29_021846</name>
</gene>
<keyword evidence="3" id="KW-1185">Reference proteome</keyword>
<dbReference type="AlphaFoldDB" id="A0AA38YTR6"/>
<evidence type="ECO:0000313" key="2">
    <source>
        <dbReference type="EMBL" id="KAJ9676531.1"/>
    </source>
</evidence>
<organism evidence="2 3">
    <name type="scientific">Vitis rotundifolia</name>
    <name type="common">Muscadine grape</name>
    <dbReference type="NCBI Taxonomy" id="103349"/>
    <lineage>
        <taxon>Eukaryota</taxon>
        <taxon>Viridiplantae</taxon>
        <taxon>Streptophyta</taxon>
        <taxon>Embryophyta</taxon>
        <taxon>Tracheophyta</taxon>
        <taxon>Spermatophyta</taxon>
        <taxon>Magnoliopsida</taxon>
        <taxon>eudicotyledons</taxon>
        <taxon>Gunneridae</taxon>
        <taxon>Pentapetalae</taxon>
        <taxon>rosids</taxon>
        <taxon>Vitales</taxon>
        <taxon>Vitaceae</taxon>
        <taxon>Viteae</taxon>
        <taxon>Vitis</taxon>
    </lineage>
</organism>
<feature type="coiled-coil region" evidence="1">
    <location>
        <begin position="42"/>
        <end position="160"/>
    </location>
</feature>
<dbReference type="EMBL" id="JARBHA010000017">
    <property type="protein sequence ID" value="KAJ9676531.1"/>
    <property type="molecule type" value="Genomic_DNA"/>
</dbReference>
<accession>A0AA38YTR6</accession>
<evidence type="ECO:0000256" key="1">
    <source>
        <dbReference type="SAM" id="Coils"/>
    </source>
</evidence>
<protein>
    <recommendedName>
        <fullName evidence="4">Coiled-coil domain-containing protein SCD2</fullName>
    </recommendedName>
</protein>
<name>A0AA38YTR6_VITRO</name>
<reference evidence="2 3" key="1">
    <citation type="journal article" date="2023" name="BMC Biotechnol.">
        <title>Vitis rotundifolia cv Carlos genome sequencing.</title>
        <authorList>
            <person name="Huff M."/>
            <person name="Hulse-Kemp A."/>
            <person name="Scheffler B."/>
            <person name="Youngblood R."/>
            <person name="Simpson S."/>
            <person name="Babiker E."/>
            <person name="Staton M."/>
        </authorList>
    </citation>
    <scope>NUCLEOTIDE SEQUENCE [LARGE SCALE GENOMIC DNA]</scope>
    <source>
        <tissue evidence="2">Leaf</tissue>
    </source>
</reference>
<comment type="caution">
    <text evidence="2">The sequence shown here is derived from an EMBL/GenBank/DDBJ whole genome shotgun (WGS) entry which is preliminary data.</text>
</comment>
<sequence length="418" mass="47492">MPAVLIVTIRFRPLEPLDLRHLQSTLDLGHINLKGAENQHEASALHDELDMLQEENENIREKLRLTEERREEAEARSRELEKQVAALGEGVSLEAKLLSRKEAALRQKEAALKAAKQTKDGRDEEIANLRLEIQNLKDGSTTAIEQLQEAESEAKALRSMTKRMILTQEEMEEVVLKRCWLARYWGLAVRHAICADIALSKHEHWSSLAPLPFEVVISAGQKAKEESWNGGGEDPDRSKLVRDLSDLTGEGNIESMLSVEMGLRELASLKVEDAIVLALALHRRPNLVRQYSSDKSPGDPKSMESFELNQEEAEDVLFKEAWLTYFWRRAKVHGVEEDIAEERLQFWISRSGQTPTSHDAVDVERGLRELRKLGIEQQLWEASRKENDQPSYASIVNHKPSYVSIVNQKPVAESDYSP</sequence>
<evidence type="ECO:0000313" key="3">
    <source>
        <dbReference type="Proteomes" id="UP001168098"/>
    </source>
</evidence>
<dbReference type="PANTHER" id="PTHR31762">
    <property type="entry name" value="FAS-BINDING FACTOR-LIKE PROTEIN"/>
    <property type="match status" value="1"/>
</dbReference>